<gene>
    <name evidence="1" type="ORF">HOLleu_32606</name>
</gene>
<sequence length="370" mass="42523">MENDDLTSFCNVFSSLREKPREFLTNSLKTSTSQNLSNTLLSSRGGSARRLLMNSAEHSHDFRLEETNGHDSYTDQDKSELSLDLGSLNSSLNKSYNKSVSFNNKLHVSRLDDEDGDLQEEFAEELQKLIDREIEDSELTQEDLAGKPVSPKDSAWYTEPLHLTKNTEFPVFEQLGIKEPTVSSMKRSAGMTGTELAQRRVAAECSLSEDARLYFPVTLGEVPSIMRTITPSLPPENGINTLRTKEKSKCVSESSYEFPKQQAVSDYNYLKASQPFLDQTVVATPYQYELARLKMERLRLEEQRLLTSKREHELERIRGPEPKWYELKTPKFTYEHTKNNKMLKSEKNWQDLLDYRSRLLSSSQKFDNTT</sequence>
<evidence type="ECO:0000313" key="2">
    <source>
        <dbReference type="Proteomes" id="UP001152320"/>
    </source>
</evidence>
<evidence type="ECO:0000313" key="1">
    <source>
        <dbReference type="EMBL" id="KAJ8027458.1"/>
    </source>
</evidence>
<reference evidence="1" key="1">
    <citation type="submission" date="2021-10" db="EMBL/GenBank/DDBJ databases">
        <title>Tropical sea cucumber genome reveals ecological adaptation and Cuvierian tubules defense mechanism.</title>
        <authorList>
            <person name="Chen T."/>
        </authorList>
    </citation>
    <scope>NUCLEOTIDE SEQUENCE</scope>
    <source>
        <strain evidence="1">Nanhai2018</strain>
        <tissue evidence="1">Muscle</tissue>
    </source>
</reference>
<comment type="caution">
    <text evidence="1">The sequence shown here is derived from an EMBL/GenBank/DDBJ whole genome shotgun (WGS) entry which is preliminary data.</text>
</comment>
<proteinExistence type="predicted"/>
<dbReference type="AlphaFoldDB" id="A0A9Q1BIX8"/>
<dbReference type="EMBL" id="JAIZAY010000016">
    <property type="protein sequence ID" value="KAJ8027458.1"/>
    <property type="molecule type" value="Genomic_DNA"/>
</dbReference>
<organism evidence="1 2">
    <name type="scientific">Holothuria leucospilota</name>
    <name type="common">Black long sea cucumber</name>
    <name type="synonym">Mertensiothuria leucospilota</name>
    <dbReference type="NCBI Taxonomy" id="206669"/>
    <lineage>
        <taxon>Eukaryota</taxon>
        <taxon>Metazoa</taxon>
        <taxon>Echinodermata</taxon>
        <taxon>Eleutherozoa</taxon>
        <taxon>Echinozoa</taxon>
        <taxon>Holothuroidea</taxon>
        <taxon>Aspidochirotacea</taxon>
        <taxon>Aspidochirotida</taxon>
        <taxon>Holothuriidae</taxon>
        <taxon>Holothuria</taxon>
    </lineage>
</organism>
<name>A0A9Q1BIX8_HOLLE</name>
<dbReference type="Proteomes" id="UP001152320">
    <property type="component" value="Chromosome 16"/>
</dbReference>
<protein>
    <submittedName>
        <fullName evidence="1">Uncharacterized protein</fullName>
    </submittedName>
</protein>
<keyword evidence="2" id="KW-1185">Reference proteome</keyword>
<accession>A0A9Q1BIX8</accession>
<dbReference type="OrthoDB" id="2101380at2759"/>